<organism evidence="2 3">
    <name type="scientific">Candidatus Erysipelatoclostridium merdavium</name>
    <dbReference type="NCBI Taxonomy" id="2838566"/>
    <lineage>
        <taxon>Bacteria</taxon>
        <taxon>Bacillati</taxon>
        <taxon>Bacillota</taxon>
        <taxon>Erysipelotrichia</taxon>
        <taxon>Erysipelotrichales</taxon>
        <taxon>Erysipelotrichales incertae sedis</taxon>
    </lineage>
</organism>
<sequence>MINFRYATISDLDFLVELRIRDLKMFSNQNINQDTINNIKKFYQNGIKNQTRFTLLGFDNDNFVASGTLYLYNIMPSNENPLGRVGQLTNIWVKEEYRHQGIATKVGKELIALKKDECGMVCLNSSHEAKSLYQKIGFKTKENYMVMML</sequence>
<dbReference type="EMBL" id="DXET01000113">
    <property type="protein sequence ID" value="HIX81359.1"/>
    <property type="molecule type" value="Genomic_DNA"/>
</dbReference>
<reference evidence="2" key="1">
    <citation type="journal article" date="2021" name="PeerJ">
        <title>Extensive microbial diversity within the chicken gut microbiome revealed by metagenomics and culture.</title>
        <authorList>
            <person name="Gilroy R."/>
            <person name="Ravi A."/>
            <person name="Getino M."/>
            <person name="Pursley I."/>
            <person name="Horton D.L."/>
            <person name="Alikhan N.F."/>
            <person name="Baker D."/>
            <person name="Gharbi K."/>
            <person name="Hall N."/>
            <person name="Watson M."/>
            <person name="Adriaenssens E.M."/>
            <person name="Foster-Nyarko E."/>
            <person name="Jarju S."/>
            <person name="Secka A."/>
            <person name="Antonio M."/>
            <person name="Oren A."/>
            <person name="Chaudhuri R.R."/>
            <person name="La Ragione R."/>
            <person name="Hildebrand F."/>
            <person name="Pallen M.J."/>
        </authorList>
    </citation>
    <scope>NUCLEOTIDE SEQUENCE</scope>
    <source>
        <strain evidence="2">ChiGjej1B1-14440</strain>
    </source>
</reference>
<dbReference type="Pfam" id="PF13508">
    <property type="entry name" value="Acetyltransf_7"/>
    <property type="match status" value="1"/>
</dbReference>
<dbReference type="PANTHER" id="PTHR13355">
    <property type="entry name" value="GLUCOSAMINE 6-PHOSPHATE N-ACETYLTRANSFERASE"/>
    <property type="match status" value="1"/>
</dbReference>
<name>A0A9D2BN66_9FIRM</name>
<dbReference type="CDD" id="cd04301">
    <property type="entry name" value="NAT_SF"/>
    <property type="match status" value="1"/>
</dbReference>
<evidence type="ECO:0000313" key="2">
    <source>
        <dbReference type="EMBL" id="HIX81359.1"/>
    </source>
</evidence>
<accession>A0A9D2BN66</accession>
<comment type="caution">
    <text evidence="2">The sequence shown here is derived from an EMBL/GenBank/DDBJ whole genome shotgun (WGS) entry which is preliminary data.</text>
</comment>
<evidence type="ECO:0000259" key="1">
    <source>
        <dbReference type="PROSITE" id="PS51186"/>
    </source>
</evidence>
<protein>
    <submittedName>
        <fullName evidence="2">GNAT family N-acetyltransferase</fullName>
    </submittedName>
</protein>
<dbReference type="InterPro" id="IPR039143">
    <property type="entry name" value="GNPNAT1-like"/>
</dbReference>
<dbReference type="Gene3D" id="3.40.630.30">
    <property type="match status" value="1"/>
</dbReference>
<dbReference type="SUPFAM" id="SSF55729">
    <property type="entry name" value="Acyl-CoA N-acyltransferases (Nat)"/>
    <property type="match status" value="1"/>
</dbReference>
<dbReference type="InterPro" id="IPR000182">
    <property type="entry name" value="GNAT_dom"/>
</dbReference>
<dbReference type="GO" id="GO:0008080">
    <property type="term" value="F:N-acetyltransferase activity"/>
    <property type="evidence" value="ECO:0007669"/>
    <property type="project" value="TreeGrafter"/>
</dbReference>
<feature type="domain" description="N-acetyltransferase" evidence="1">
    <location>
        <begin position="2"/>
        <end position="149"/>
    </location>
</feature>
<dbReference type="PANTHER" id="PTHR13355:SF15">
    <property type="entry name" value="GCN5-RELATED N-ACETYLTRANSFERASE 3, CHLOROPLASTIC"/>
    <property type="match status" value="1"/>
</dbReference>
<dbReference type="AlphaFoldDB" id="A0A9D2BN66"/>
<gene>
    <name evidence="2" type="ORF">H9980_05215</name>
</gene>
<dbReference type="InterPro" id="IPR016181">
    <property type="entry name" value="Acyl_CoA_acyltransferase"/>
</dbReference>
<dbReference type="PROSITE" id="PS51186">
    <property type="entry name" value="GNAT"/>
    <property type="match status" value="1"/>
</dbReference>
<reference evidence="2" key="2">
    <citation type="submission" date="2021-04" db="EMBL/GenBank/DDBJ databases">
        <authorList>
            <person name="Gilroy R."/>
        </authorList>
    </citation>
    <scope>NUCLEOTIDE SEQUENCE</scope>
    <source>
        <strain evidence="2">ChiGjej1B1-14440</strain>
    </source>
</reference>
<evidence type="ECO:0000313" key="3">
    <source>
        <dbReference type="Proteomes" id="UP000886724"/>
    </source>
</evidence>
<proteinExistence type="predicted"/>
<dbReference type="Proteomes" id="UP000886724">
    <property type="component" value="Unassembled WGS sequence"/>
</dbReference>